<evidence type="ECO:0000259" key="3">
    <source>
        <dbReference type="Pfam" id="PF16220"/>
    </source>
</evidence>
<dbReference type="PANTHER" id="PTHR30273:SF2">
    <property type="entry name" value="PROTEIN FECR"/>
    <property type="match status" value="1"/>
</dbReference>
<accession>A0A4Q6XP95</accession>
<feature type="domain" description="FecR N-terminal" evidence="3">
    <location>
        <begin position="13"/>
        <end position="52"/>
    </location>
</feature>
<name>A0A4Q6XP95_9SPHN</name>
<evidence type="ECO:0000259" key="2">
    <source>
        <dbReference type="Pfam" id="PF04773"/>
    </source>
</evidence>
<keyword evidence="1" id="KW-0472">Membrane</keyword>
<dbReference type="Pfam" id="PF04773">
    <property type="entry name" value="FecR"/>
    <property type="match status" value="1"/>
</dbReference>
<keyword evidence="1" id="KW-1133">Transmembrane helix</keyword>
<dbReference type="EMBL" id="SGIS01000082">
    <property type="protein sequence ID" value="RZF59144.1"/>
    <property type="molecule type" value="Genomic_DNA"/>
</dbReference>
<proteinExistence type="predicted"/>
<reference evidence="4 5" key="1">
    <citation type="submission" date="2019-02" db="EMBL/GenBank/DDBJ databases">
        <authorList>
            <person name="Li Y."/>
        </authorList>
    </citation>
    <scope>NUCLEOTIDE SEQUENCE [LARGE SCALE GENOMIC DNA]</scope>
    <source>
        <strain evidence="4 5">3-7</strain>
    </source>
</reference>
<dbReference type="PIRSF" id="PIRSF018266">
    <property type="entry name" value="FecR"/>
    <property type="match status" value="1"/>
</dbReference>
<comment type="caution">
    <text evidence="4">The sequence shown here is derived from an EMBL/GenBank/DDBJ whole genome shotgun (WGS) entry which is preliminary data.</text>
</comment>
<dbReference type="Proteomes" id="UP000292085">
    <property type="component" value="Unassembled WGS sequence"/>
</dbReference>
<dbReference type="OrthoDB" id="9798846at2"/>
<dbReference type="RefSeq" id="WP_130160452.1">
    <property type="nucleotide sequence ID" value="NZ_SGIS01000082.1"/>
</dbReference>
<protein>
    <submittedName>
        <fullName evidence="4">DUF4880 domain-containing protein</fullName>
    </submittedName>
</protein>
<dbReference type="InterPro" id="IPR032623">
    <property type="entry name" value="FecR_N"/>
</dbReference>
<dbReference type="AlphaFoldDB" id="A0A4Q6XP95"/>
<feature type="domain" description="FecR protein" evidence="2">
    <location>
        <begin position="121"/>
        <end position="211"/>
    </location>
</feature>
<keyword evidence="5" id="KW-1185">Reference proteome</keyword>
<keyword evidence="1" id="KW-0812">Transmembrane</keyword>
<dbReference type="InterPro" id="IPR006860">
    <property type="entry name" value="FecR"/>
</dbReference>
<dbReference type="Gene3D" id="2.60.120.1440">
    <property type="match status" value="1"/>
</dbReference>
<feature type="transmembrane region" description="Helical" evidence="1">
    <location>
        <begin position="95"/>
        <end position="114"/>
    </location>
</feature>
<evidence type="ECO:0000313" key="4">
    <source>
        <dbReference type="EMBL" id="RZF59144.1"/>
    </source>
</evidence>
<dbReference type="InterPro" id="IPR012373">
    <property type="entry name" value="Ferrdict_sens_TM"/>
</dbReference>
<evidence type="ECO:0000256" key="1">
    <source>
        <dbReference type="SAM" id="Phobius"/>
    </source>
</evidence>
<organism evidence="4 5">
    <name type="scientific">Sphingomonas populi</name>
    <dbReference type="NCBI Taxonomy" id="2484750"/>
    <lineage>
        <taxon>Bacteria</taxon>
        <taxon>Pseudomonadati</taxon>
        <taxon>Pseudomonadota</taxon>
        <taxon>Alphaproteobacteria</taxon>
        <taxon>Sphingomonadales</taxon>
        <taxon>Sphingomonadaceae</taxon>
        <taxon>Sphingomonas</taxon>
    </lineage>
</organism>
<evidence type="ECO:0000313" key="5">
    <source>
        <dbReference type="Proteomes" id="UP000292085"/>
    </source>
</evidence>
<dbReference type="PANTHER" id="PTHR30273">
    <property type="entry name" value="PERIPLASMIC SIGNAL SENSOR AND SIGMA FACTOR ACTIVATOR FECR-RELATED"/>
    <property type="match status" value="1"/>
</dbReference>
<dbReference type="Pfam" id="PF16220">
    <property type="entry name" value="DUF4880"/>
    <property type="match status" value="1"/>
</dbReference>
<dbReference type="GO" id="GO:0016989">
    <property type="term" value="F:sigma factor antagonist activity"/>
    <property type="evidence" value="ECO:0007669"/>
    <property type="project" value="TreeGrafter"/>
</dbReference>
<gene>
    <name evidence="4" type="ORF">EWE75_23345</name>
</gene>
<sequence length="342" mass="37408">MNAGSDRAAHRDEQAAYWCLSLAEGALTPSDRIAFDRWLNDPENARAFEEAVDIWDAIDSVAGRPELIHLRSTALDNFRRQNRQLWSRHTASKRLWIGTVAACLLVAVAMAILVHTPTHSYRTGLGERQLAILEDGSKLSLDADTEVDVRMERDRRDLVLVRGRAKFDVAKNPLRPFSVTAGDKVVVATGTAFSVEMVARQIHVLLYEGHVAVLDRDSHVPIPPPASPAGSRIAVDQALQPGRELVMPLGGAAGTVEKADVTQSLSWEAGQLTFDDEPLSSAVARVNRYSKERLVIGDAGTAATRVNGVFTAGDTDAFVEAVTALTPVRAYRENRDVTLRRQ</sequence>